<dbReference type="VEuPathDB" id="FungiDB:SPRG_10077"/>
<dbReference type="PANTHER" id="PTHR31437:SF1">
    <property type="entry name" value="PROTEIN SREK1IP1"/>
    <property type="match status" value="1"/>
</dbReference>
<accession>A0A067CBK8</accession>
<gene>
    <name evidence="5" type="ORF">SPRG_10077</name>
</gene>
<feature type="compositionally biased region" description="Basic residues" evidence="4">
    <location>
        <begin position="137"/>
        <end position="215"/>
    </location>
</feature>
<dbReference type="PANTHER" id="PTHR31437">
    <property type="entry name" value="SREK1IP1 FAMILY MEMBER"/>
    <property type="match status" value="1"/>
</dbReference>
<evidence type="ECO:0000313" key="5">
    <source>
        <dbReference type="EMBL" id="KDO23931.1"/>
    </source>
</evidence>
<dbReference type="RefSeq" id="XP_012205396.1">
    <property type="nucleotide sequence ID" value="XM_012350006.1"/>
</dbReference>
<dbReference type="KEGG" id="spar:SPRG_10077"/>
<dbReference type="EMBL" id="KK583248">
    <property type="protein sequence ID" value="KDO23931.1"/>
    <property type="molecule type" value="Genomic_DNA"/>
</dbReference>
<sequence length="215" mass="24007">MGHRGRMPHNNIMSSSDTLKMTGIWKNTIGYDPYAADGEGQDPGQSASSIERAKGFMALAKLSNKANDTRGSCKKCGAMGHLTFQCMNFLDQSANQKKLAAESSSDDDSSSSSESESESDRGRRRRRRSVSVSPSRASKRRSRSPKTRSRSRSPKTRSRSRSPKGRSRSRSPRAKQSKESKKKSSKKKSSKKSSKHKRRKENRARSRLGRTAIRH</sequence>
<evidence type="ECO:0000313" key="6">
    <source>
        <dbReference type="Proteomes" id="UP000030745"/>
    </source>
</evidence>
<evidence type="ECO:0000256" key="1">
    <source>
        <dbReference type="ARBA" id="ARBA00022723"/>
    </source>
</evidence>
<dbReference type="Proteomes" id="UP000030745">
    <property type="component" value="Unassembled WGS sequence"/>
</dbReference>
<feature type="region of interest" description="Disordered" evidence="4">
    <location>
        <begin position="97"/>
        <end position="215"/>
    </location>
</feature>
<keyword evidence="6" id="KW-1185">Reference proteome</keyword>
<evidence type="ECO:0000256" key="4">
    <source>
        <dbReference type="SAM" id="MobiDB-lite"/>
    </source>
</evidence>
<reference evidence="5 6" key="1">
    <citation type="journal article" date="2013" name="PLoS Genet.">
        <title>Distinctive expansion of potential virulence genes in the genome of the oomycete fish pathogen Saprolegnia parasitica.</title>
        <authorList>
            <person name="Jiang R.H."/>
            <person name="de Bruijn I."/>
            <person name="Haas B.J."/>
            <person name="Belmonte R."/>
            <person name="Lobach L."/>
            <person name="Christie J."/>
            <person name="van den Ackerveken G."/>
            <person name="Bottin A."/>
            <person name="Bulone V."/>
            <person name="Diaz-Moreno S.M."/>
            <person name="Dumas B."/>
            <person name="Fan L."/>
            <person name="Gaulin E."/>
            <person name="Govers F."/>
            <person name="Grenville-Briggs L.J."/>
            <person name="Horner N.R."/>
            <person name="Levin J.Z."/>
            <person name="Mammella M."/>
            <person name="Meijer H.J."/>
            <person name="Morris P."/>
            <person name="Nusbaum C."/>
            <person name="Oome S."/>
            <person name="Phillips A.J."/>
            <person name="van Rooyen D."/>
            <person name="Rzeszutek E."/>
            <person name="Saraiva M."/>
            <person name="Secombes C.J."/>
            <person name="Seidl M.F."/>
            <person name="Snel B."/>
            <person name="Stassen J.H."/>
            <person name="Sykes S."/>
            <person name="Tripathy S."/>
            <person name="van den Berg H."/>
            <person name="Vega-Arreguin J.C."/>
            <person name="Wawra S."/>
            <person name="Young S.K."/>
            <person name="Zeng Q."/>
            <person name="Dieguez-Uribeondo J."/>
            <person name="Russ C."/>
            <person name="Tyler B.M."/>
            <person name="van West P."/>
        </authorList>
    </citation>
    <scope>NUCLEOTIDE SEQUENCE [LARGE SCALE GENOMIC DNA]</scope>
    <source>
        <strain evidence="5 6">CBS 223.65</strain>
    </source>
</reference>
<dbReference type="GO" id="GO:0008270">
    <property type="term" value="F:zinc ion binding"/>
    <property type="evidence" value="ECO:0007669"/>
    <property type="project" value="UniProtKB-KW"/>
</dbReference>
<keyword evidence="2" id="KW-0863">Zinc-finger</keyword>
<dbReference type="OrthoDB" id="31154at2759"/>
<organism evidence="5 6">
    <name type="scientific">Saprolegnia parasitica (strain CBS 223.65)</name>
    <dbReference type="NCBI Taxonomy" id="695850"/>
    <lineage>
        <taxon>Eukaryota</taxon>
        <taxon>Sar</taxon>
        <taxon>Stramenopiles</taxon>
        <taxon>Oomycota</taxon>
        <taxon>Saprolegniomycetes</taxon>
        <taxon>Saprolegniales</taxon>
        <taxon>Saprolegniaceae</taxon>
        <taxon>Saprolegnia</taxon>
    </lineage>
</organism>
<proteinExistence type="predicted"/>
<dbReference type="OMA" id="KHHKKRQ"/>
<name>A0A067CBK8_SAPPC</name>
<evidence type="ECO:0000256" key="3">
    <source>
        <dbReference type="ARBA" id="ARBA00022833"/>
    </source>
</evidence>
<protein>
    <recommendedName>
        <fullName evidence="7">CCHC-type domain-containing protein</fullName>
    </recommendedName>
</protein>
<evidence type="ECO:0008006" key="7">
    <source>
        <dbReference type="Google" id="ProtNLM"/>
    </source>
</evidence>
<dbReference type="AlphaFoldDB" id="A0A067CBK8"/>
<evidence type="ECO:0000256" key="2">
    <source>
        <dbReference type="ARBA" id="ARBA00022771"/>
    </source>
</evidence>
<keyword evidence="3" id="KW-0862">Zinc</keyword>
<dbReference type="GeneID" id="24132205"/>
<keyword evidence="1" id="KW-0479">Metal-binding</keyword>